<dbReference type="AlphaFoldDB" id="A0A1I3D2U3"/>
<dbReference type="PANTHER" id="PTHR42693">
    <property type="entry name" value="ARYLSULFATASE FAMILY MEMBER"/>
    <property type="match status" value="1"/>
</dbReference>
<accession>A0A1I3D2U3</accession>
<dbReference type="Proteomes" id="UP000198670">
    <property type="component" value="Unassembled WGS sequence"/>
</dbReference>
<dbReference type="SUPFAM" id="SSF53649">
    <property type="entry name" value="Alkaline phosphatase-like"/>
    <property type="match status" value="2"/>
</dbReference>
<dbReference type="PROSITE" id="PS00149">
    <property type="entry name" value="SULFATASE_2"/>
    <property type="match status" value="2"/>
</dbReference>
<evidence type="ECO:0000313" key="11">
    <source>
        <dbReference type="Proteomes" id="UP000198670"/>
    </source>
</evidence>
<keyword evidence="11" id="KW-1185">Reference proteome</keyword>
<dbReference type="InterPro" id="IPR000917">
    <property type="entry name" value="Sulfatase_N"/>
</dbReference>
<evidence type="ECO:0000256" key="4">
    <source>
        <dbReference type="ARBA" id="ARBA00022729"/>
    </source>
</evidence>
<dbReference type="FunFam" id="3.40.720.10:FF:000023">
    <property type="entry name" value="Arylsulfatase A"/>
    <property type="match status" value="1"/>
</dbReference>
<feature type="domain" description="Sulfatase N-terminal" evidence="9">
    <location>
        <begin position="533"/>
        <end position="851"/>
    </location>
</feature>
<keyword evidence="5" id="KW-0378">Hydrolase</keyword>
<dbReference type="Gene3D" id="3.30.1120.10">
    <property type="match status" value="2"/>
</dbReference>
<dbReference type="GO" id="GO:0004065">
    <property type="term" value="F:arylsulfatase activity"/>
    <property type="evidence" value="ECO:0007669"/>
    <property type="project" value="TreeGrafter"/>
</dbReference>
<dbReference type="Pfam" id="PF00884">
    <property type="entry name" value="Sulfatase"/>
    <property type="match status" value="2"/>
</dbReference>
<evidence type="ECO:0000256" key="6">
    <source>
        <dbReference type="ARBA" id="ARBA00022837"/>
    </source>
</evidence>
<gene>
    <name evidence="10" type="ORF">SAMN05444682_101293</name>
</gene>
<evidence type="ECO:0000256" key="8">
    <source>
        <dbReference type="SAM" id="SignalP"/>
    </source>
</evidence>
<dbReference type="PROSITE" id="PS00523">
    <property type="entry name" value="SULFATASE_1"/>
    <property type="match status" value="1"/>
</dbReference>
<name>A0A1I3D2U3_9SPHI</name>
<dbReference type="InterPro" id="IPR050738">
    <property type="entry name" value="Sulfatase"/>
</dbReference>
<dbReference type="InterPro" id="IPR024607">
    <property type="entry name" value="Sulfatase_CS"/>
</dbReference>
<evidence type="ECO:0000256" key="3">
    <source>
        <dbReference type="ARBA" id="ARBA00022723"/>
    </source>
</evidence>
<dbReference type="RefSeq" id="WP_218146422.1">
    <property type="nucleotide sequence ID" value="NZ_FOQO01000001.1"/>
</dbReference>
<evidence type="ECO:0000256" key="1">
    <source>
        <dbReference type="ARBA" id="ARBA00001913"/>
    </source>
</evidence>
<dbReference type="EMBL" id="FOQO01000001">
    <property type="protein sequence ID" value="SFH81033.1"/>
    <property type="molecule type" value="Genomic_DNA"/>
</dbReference>
<dbReference type="GO" id="GO:0046872">
    <property type="term" value="F:metal ion binding"/>
    <property type="evidence" value="ECO:0007669"/>
    <property type="project" value="UniProtKB-KW"/>
</dbReference>
<reference evidence="10 11" key="1">
    <citation type="submission" date="2016-10" db="EMBL/GenBank/DDBJ databases">
        <authorList>
            <person name="de Groot N.N."/>
        </authorList>
    </citation>
    <scope>NUCLEOTIDE SEQUENCE [LARGE SCALE GENOMIC DNA]</scope>
    <source>
        <strain evidence="10 11">RK1</strain>
    </source>
</reference>
<comment type="similarity">
    <text evidence="2">Belongs to the sulfatase family.</text>
</comment>
<evidence type="ECO:0000256" key="7">
    <source>
        <dbReference type="ARBA" id="ARBA00023180"/>
    </source>
</evidence>
<feature type="domain" description="Sulfatase N-terminal" evidence="9">
    <location>
        <begin position="30"/>
        <end position="376"/>
    </location>
</feature>
<dbReference type="PANTHER" id="PTHR42693:SF53">
    <property type="entry name" value="ENDO-4-O-SULFATASE"/>
    <property type="match status" value="1"/>
</dbReference>
<dbReference type="InterPro" id="IPR017850">
    <property type="entry name" value="Alkaline_phosphatase_core_sf"/>
</dbReference>
<keyword evidence="4 8" id="KW-0732">Signal</keyword>
<sequence>MKFKIVKLLLLIFILIPLCDYAQDKQPRQPNILFILADDLGYHDLSCTGSSYYETPNIDRIAREGAVFDEGYSACQVCSPSRASIMTGKSPARHGITDYIGAPHGTDWRKQRRHNQLLPASYDTALRHAYITLPEALKAAGYKTFFAGKWHLGGRGSWPEDHGFDINRGGWEKGGPSGGYFSPWENPNLENTVPGENLSMRLAAETVKFLKENNPQETGQPVFAFLSFYAVHGPIQTTRKKWEKYRDKADRSGIAQQGFKMEHFLPMRQVQDNPIYAGLVETMDDAVGVVLRALDEQGLAENTIVVFTSDNGGVSAGDAYSTSNLPLRGGKGYQFEGGIRVPYFMKVPGLTKGGEVYHTPVIGTDFYPTLLDLAGAGLKPQEHEDGVSLLPLLEGNKLSERPLIWHYPHYGNQGGEPSSIIRQGPWKLIHYYEDGRDELYKLDADPRELTDVAKHHRRKVTELRATLDGYLTRTGARYPQPDPAYDADKERQYLQRVITEKLPQLERQRMEFLSPEFDPGNNWWGSEVTAMNPNVVIILADDLGYGDVGFNGCEDIPTPNIDRIARNGVKFTDAYVTYAVCGPSRAGLITGRYQDRFGFGRNPLLAPNDPDMGLPLSEQTLADLLKPAGYRTMAIGKWHLGSHASLHPNNRGFDDFFGFLSGGHHYFPEQWTLNSEFDARSQYDGYRTKLLRNSDAVDESEYLTDALSREAVRFVKDNASTPFFLYLAYNAPHTPLQATSKYLDRFTHIADEKRRTYAAMVSAMDDGIGQVLDELDALGITDHTMVVFLSDNGGPEAANASDNGPLRGGKGSFFDGGLRVPFAIQWPDHIRRGTVCHSPVISLDIAATVVATIDQPHPPKNELDGINLLPVLNNADTALQNRLFFWRNFDKKMLALRSTDFKLVMQDGHTPSLFRIGDDVAEKNNLFTGHASTVDGLHKQWQKWASELKDPAFLGLLQDKEYSEQRKDRFGHP</sequence>
<keyword evidence="3" id="KW-0479">Metal-binding</keyword>
<keyword evidence="7" id="KW-0325">Glycoprotein</keyword>
<comment type="cofactor">
    <cofactor evidence="1">
        <name>Ca(2+)</name>
        <dbReference type="ChEBI" id="CHEBI:29108"/>
    </cofactor>
</comment>
<evidence type="ECO:0000256" key="5">
    <source>
        <dbReference type="ARBA" id="ARBA00022801"/>
    </source>
</evidence>
<dbReference type="CDD" id="cd16144">
    <property type="entry name" value="ARS_like"/>
    <property type="match status" value="1"/>
</dbReference>
<evidence type="ECO:0000313" key="10">
    <source>
        <dbReference type="EMBL" id="SFH81033.1"/>
    </source>
</evidence>
<evidence type="ECO:0000259" key="9">
    <source>
        <dbReference type="Pfam" id="PF00884"/>
    </source>
</evidence>
<dbReference type="Gene3D" id="3.40.720.10">
    <property type="entry name" value="Alkaline Phosphatase, subunit A"/>
    <property type="match status" value="2"/>
</dbReference>
<feature type="signal peptide" evidence="8">
    <location>
        <begin position="1"/>
        <end position="22"/>
    </location>
</feature>
<organism evidence="10 11">
    <name type="scientific">Parapedobacter indicus</name>
    <dbReference type="NCBI Taxonomy" id="1477437"/>
    <lineage>
        <taxon>Bacteria</taxon>
        <taxon>Pseudomonadati</taxon>
        <taxon>Bacteroidota</taxon>
        <taxon>Sphingobacteriia</taxon>
        <taxon>Sphingobacteriales</taxon>
        <taxon>Sphingobacteriaceae</taxon>
        <taxon>Parapedobacter</taxon>
    </lineage>
</organism>
<dbReference type="STRING" id="1477437.SAMN05444682_101293"/>
<evidence type="ECO:0000256" key="2">
    <source>
        <dbReference type="ARBA" id="ARBA00008779"/>
    </source>
</evidence>
<keyword evidence="6" id="KW-0106">Calcium</keyword>
<feature type="chain" id="PRO_5011612530" evidence="8">
    <location>
        <begin position="23"/>
        <end position="973"/>
    </location>
</feature>
<protein>
    <submittedName>
        <fullName evidence="10">Arylsulfatase A</fullName>
    </submittedName>
</protein>
<proteinExistence type="inferred from homology"/>